<feature type="compositionally biased region" description="Basic and acidic residues" evidence="1">
    <location>
        <begin position="311"/>
        <end position="323"/>
    </location>
</feature>
<feature type="transmembrane region" description="Helical" evidence="2">
    <location>
        <begin position="162"/>
        <end position="183"/>
    </location>
</feature>
<keyword evidence="2" id="KW-0812">Transmembrane</keyword>
<feature type="region of interest" description="Disordered" evidence="1">
    <location>
        <begin position="288"/>
        <end position="353"/>
    </location>
</feature>
<proteinExistence type="predicted"/>
<feature type="transmembrane region" description="Helical" evidence="2">
    <location>
        <begin position="85"/>
        <end position="106"/>
    </location>
</feature>
<accession>A0ABR1IUY7</accession>
<dbReference type="Proteomes" id="UP001498398">
    <property type="component" value="Unassembled WGS sequence"/>
</dbReference>
<comment type="caution">
    <text evidence="3">The sequence shown here is derived from an EMBL/GenBank/DDBJ whole genome shotgun (WGS) entry which is preliminary data.</text>
</comment>
<reference evidence="3 4" key="1">
    <citation type="submission" date="2024-01" db="EMBL/GenBank/DDBJ databases">
        <title>A draft genome for the cacao thread blight pathogen Marasmiellus scandens.</title>
        <authorList>
            <person name="Baruah I.K."/>
            <person name="Leung J."/>
            <person name="Bukari Y."/>
            <person name="Amoako-Attah I."/>
            <person name="Meinhardt L.W."/>
            <person name="Bailey B.A."/>
            <person name="Cohen S.P."/>
        </authorList>
    </citation>
    <scope>NUCLEOTIDE SEQUENCE [LARGE SCALE GENOMIC DNA]</scope>
    <source>
        <strain evidence="3 4">GH-19</strain>
    </source>
</reference>
<protein>
    <submittedName>
        <fullName evidence="3">Uncharacterized protein</fullName>
    </submittedName>
</protein>
<keyword evidence="4" id="KW-1185">Reference proteome</keyword>
<organism evidence="3 4">
    <name type="scientific">Marasmiellus scandens</name>
    <dbReference type="NCBI Taxonomy" id="2682957"/>
    <lineage>
        <taxon>Eukaryota</taxon>
        <taxon>Fungi</taxon>
        <taxon>Dikarya</taxon>
        <taxon>Basidiomycota</taxon>
        <taxon>Agaricomycotina</taxon>
        <taxon>Agaricomycetes</taxon>
        <taxon>Agaricomycetidae</taxon>
        <taxon>Agaricales</taxon>
        <taxon>Marasmiineae</taxon>
        <taxon>Omphalotaceae</taxon>
        <taxon>Marasmiellus</taxon>
    </lineage>
</organism>
<feature type="transmembrane region" description="Helical" evidence="2">
    <location>
        <begin position="54"/>
        <end position="73"/>
    </location>
</feature>
<evidence type="ECO:0000313" key="4">
    <source>
        <dbReference type="Proteomes" id="UP001498398"/>
    </source>
</evidence>
<name>A0ABR1IUY7_9AGAR</name>
<keyword evidence="2" id="KW-0472">Membrane</keyword>
<feature type="transmembrane region" description="Helical" evidence="2">
    <location>
        <begin position="118"/>
        <end position="137"/>
    </location>
</feature>
<evidence type="ECO:0000256" key="2">
    <source>
        <dbReference type="SAM" id="Phobius"/>
    </source>
</evidence>
<dbReference type="EMBL" id="JBANRG010000061">
    <property type="protein sequence ID" value="KAK7441807.1"/>
    <property type="molecule type" value="Genomic_DNA"/>
</dbReference>
<evidence type="ECO:0000256" key="1">
    <source>
        <dbReference type="SAM" id="MobiDB-lite"/>
    </source>
</evidence>
<keyword evidence="2" id="KW-1133">Transmembrane helix</keyword>
<gene>
    <name evidence="3" type="ORF">VKT23_016469</name>
</gene>
<evidence type="ECO:0000313" key="3">
    <source>
        <dbReference type="EMBL" id="KAK7441807.1"/>
    </source>
</evidence>
<feature type="transmembrane region" description="Helical" evidence="2">
    <location>
        <begin position="195"/>
        <end position="220"/>
    </location>
</feature>
<feature type="compositionally biased region" description="Acidic residues" evidence="1">
    <location>
        <begin position="294"/>
        <end position="303"/>
    </location>
</feature>
<sequence length="353" mass="39923">MVDWNSPQEIIRDALAFEKLIHVLLGLYIWEWANSVDFDLLLLTGKRKFKWPMIFYLLNRYSLLTALVSLVVSFNIENELNCQPLYVFCQVMGNFAIGFSSVNLCVRTLAVWKGNKYVIYAVVAMILGHWGLLFRMVETIHARWIDGSCQVIDSSVTYNSVVYSYTMVFDFTIMILTGIKIQFGRGDYRSELVRLLYIDGIMYFAVAFVVNLIAVIFIVLNLNPSMSVMAEVPATTAATIAACRAVRHLSLFVPGQGPDIYSIPQFNIPKPSTGPSQERPETRINMTVIPNSQDEGENAEENDSPTTIKVPYDDFKKEERSPVEIKVGPYPYDLDLERGEGKSPVEPNSPITK</sequence>